<organism evidence="1 2">
    <name type="scientific">Catharanthus roseus</name>
    <name type="common">Madagascar periwinkle</name>
    <name type="synonym">Vinca rosea</name>
    <dbReference type="NCBI Taxonomy" id="4058"/>
    <lineage>
        <taxon>Eukaryota</taxon>
        <taxon>Viridiplantae</taxon>
        <taxon>Streptophyta</taxon>
        <taxon>Embryophyta</taxon>
        <taxon>Tracheophyta</taxon>
        <taxon>Spermatophyta</taxon>
        <taxon>Magnoliopsida</taxon>
        <taxon>eudicotyledons</taxon>
        <taxon>Gunneridae</taxon>
        <taxon>Pentapetalae</taxon>
        <taxon>asterids</taxon>
        <taxon>lamiids</taxon>
        <taxon>Gentianales</taxon>
        <taxon>Apocynaceae</taxon>
        <taxon>Rauvolfioideae</taxon>
        <taxon>Vinceae</taxon>
        <taxon>Catharanthinae</taxon>
        <taxon>Catharanthus</taxon>
    </lineage>
</organism>
<protein>
    <submittedName>
        <fullName evidence="1">Uncharacterized protein</fullName>
    </submittedName>
</protein>
<evidence type="ECO:0000313" key="2">
    <source>
        <dbReference type="Proteomes" id="UP001060085"/>
    </source>
</evidence>
<sequence>MTKNICVFFICLYGQDIQVKLFLLVHIDPQVFVSECLALIRRKRCSISSVFLVHIDPQVSISECSAPIRRKRVGHCDAVVIFFRQSVCLFFIRLYGLDFQVKLFLLVHINPQVSVSEILAPIQQKR</sequence>
<reference evidence="2" key="1">
    <citation type="journal article" date="2023" name="Nat. Plants">
        <title>Single-cell RNA sequencing provides a high-resolution roadmap for understanding the multicellular compartmentation of specialized metabolism.</title>
        <authorList>
            <person name="Sun S."/>
            <person name="Shen X."/>
            <person name="Li Y."/>
            <person name="Li Y."/>
            <person name="Wang S."/>
            <person name="Li R."/>
            <person name="Zhang H."/>
            <person name="Shen G."/>
            <person name="Guo B."/>
            <person name="Wei J."/>
            <person name="Xu J."/>
            <person name="St-Pierre B."/>
            <person name="Chen S."/>
            <person name="Sun C."/>
        </authorList>
    </citation>
    <scope>NUCLEOTIDE SEQUENCE [LARGE SCALE GENOMIC DNA]</scope>
</reference>
<evidence type="ECO:0000313" key="1">
    <source>
        <dbReference type="EMBL" id="KAI5652906.1"/>
    </source>
</evidence>
<gene>
    <name evidence="1" type="ORF">M9H77_30093</name>
</gene>
<keyword evidence="2" id="KW-1185">Reference proteome</keyword>
<dbReference type="EMBL" id="CM044707">
    <property type="protein sequence ID" value="KAI5652906.1"/>
    <property type="molecule type" value="Genomic_DNA"/>
</dbReference>
<accession>A0ACC0A066</accession>
<proteinExistence type="predicted"/>
<name>A0ACC0A066_CATRO</name>
<dbReference type="Proteomes" id="UP001060085">
    <property type="component" value="Linkage Group LG07"/>
</dbReference>
<comment type="caution">
    <text evidence="1">The sequence shown here is derived from an EMBL/GenBank/DDBJ whole genome shotgun (WGS) entry which is preliminary data.</text>
</comment>